<proteinExistence type="predicted"/>
<protein>
    <recommendedName>
        <fullName evidence="4">37S ribosomal protein S35, mitochondrial</fullName>
    </recommendedName>
</protein>
<accession>A0A2P7YPR5</accession>
<dbReference type="PANTHER" id="PTHR28158">
    <property type="entry name" value="37S RIBOSOMAL PROTEIN S35, MITOCHONDRIAL"/>
    <property type="match status" value="1"/>
</dbReference>
<dbReference type="GO" id="GO:0032543">
    <property type="term" value="P:mitochondrial translation"/>
    <property type="evidence" value="ECO:0007669"/>
    <property type="project" value="TreeGrafter"/>
</dbReference>
<evidence type="ECO:0000313" key="3">
    <source>
        <dbReference type="Proteomes" id="UP000241107"/>
    </source>
</evidence>
<dbReference type="GeneID" id="36566598"/>
<dbReference type="AlphaFoldDB" id="A0A2P7YPR5"/>
<dbReference type="InterPro" id="IPR021036">
    <property type="entry name" value="Ribosomal_mS45"/>
</dbReference>
<dbReference type="GO" id="GO:0005763">
    <property type="term" value="C:mitochondrial small ribosomal subunit"/>
    <property type="evidence" value="ECO:0007669"/>
    <property type="project" value="EnsemblFungi"/>
</dbReference>
<dbReference type="VEuPathDB" id="FungiDB:C7M61_003209"/>
<feature type="region of interest" description="Disordered" evidence="1">
    <location>
        <begin position="71"/>
        <end position="106"/>
    </location>
</feature>
<evidence type="ECO:0000313" key="2">
    <source>
        <dbReference type="EMBL" id="PSK37958.1"/>
    </source>
</evidence>
<dbReference type="Pfam" id="PF12298">
    <property type="entry name" value="Bot1p"/>
    <property type="match status" value="2"/>
</dbReference>
<dbReference type="RefSeq" id="XP_024713468.1">
    <property type="nucleotide sequence ID" value="XM_024858558.1"/>
</dbReference>
<reference evidence="2 3" key="1">
    <citation type="submission" date="2018-03" db="EMBL/GenBank/DDBJ databases">
        <title>Candida pseudohaemulonii genome assembly and annotation.</title>
        <authorList>
            <person name="Munoz J.F."/>
            <person name="Gade L.G."/>
            <person name="Chow N.A."/>
            <person name="Litvintseva A.P."/>
            <person name="Loparev V.N."/>
            <person name="Cuomo C.A."/>
        </authorList>
    </citation>
    <scope>NUCLEOTIDE SEQUENCE [LARGE SCALE GENOMIC DNA]</scope>
    <source>
        <strain evidence="2 3">B12108</strain>
    </source>
</reference>
<gene>
    <name evidence="2" type="ORF">C7M61_003209</name>
</gene>
<dbReference type="STRING" id="418784.A0A2P7YPR5"/>
<name>A0A2P7YPR5_9ASCO</name>
<comment type="caution">
    <text evidence="2">The sequence shown here is derived from an EMBL/GenBank/DDBJ whole genome shotgun (WGS) entry which is preliminary data.</text>
</comment>
<evidence type="ECO:0000256" key="1">
    <source>
        <dbReference type="SAM" id="MobiDB-lite"/>
    </source>
</evidence>
<dbReference type="PANTHER" id="PTHR28158:SF1">
    <property type="entry name" value="SMALL RIBOSOMAL SUBUNIT PROTEIN MS45"/>
    <property type="match status" value="1"/>
</dbReference>
<dbReference type="GO" id="GO:0003735">
    <property type="term" value="F:structural constituent of ribosome"/>
    <property type="evidence" value="ECO:0007669"/>
    <property type="project" value="EnsemblFungi"/>
</dbReference>
<dbReference type="EMBL" id="PYFQ01000007">
    <property type="protein sequence ID" value="PSK37958.1"/>
    <property type="molecule type" value="Genomic_DNA"/>
</dbReference>
<evidence type="ECO:0008006" key="4">
    <source>
        <dbReference type="Google" id="ProtNLM"/>
    </source>
</evidence>
<dbReference type="OrthoDB" id="10052321at2759"/>
<organism evidence="2 3">
    <name type="scientific">Candidozyma pseudohaemuli</name>
    <dbReference type="NCBI Taxonomy" id="418784"/>
    <lineage>
        <taxon>Eukaryota</taxon>
        <taxon>Fungi</taxon>
        <taxon>Dikarya</taxon>
        <taxon>Ascomycota</taxon>
        <taxon>Saccharomycotina</taxon>
        <taxon>Pichiomycetes</taxon>
        <taxon>Metschnikowiaceae</taxon>
        <taxon>Candidozyma</taxon>
    </lineage>
</organism>
<keyword evidence="3" id="KW-1185">Reference proteome</keyword>
<sequence length="353" mass="40655">MFSAPNLRVVRVQAARSFKKRADYLTVPVDIPKKHPKSHDGPLKRQLKGFLGPRNIRGEYHTNKYCYPPQNHQPLYIDERNSPRVTPGDVLQERPPSRDLSSQPFPANKYTQTAQVILDDLKQTIFSEVEEKGRNVQEIAHKYGIRLPRVEALVKLQRIERQWKAEVCTFGLQMMRLAFKKFSISLEDPSVVRNLLLKELFKRIHTNNNQNKINKDLEKYAKVMHKMFPLFYPPKHKDNLTEIPTPAKTLHQRFVTISESEPFGPVDAAKIFGLEPAQETLSALSEFENVSDSPKVRHNEVVVGVQKDGDDTQFRFTKATSGNVGFRYGASRRDKKRDRAVGFDKLGRMVYTV</sequence>
<dbReference type="Proteomes" id="UP000241107">
    <property type="component" value="Unassembled WGS sequence"/>
</dbReference>